<dbReference type="EMBL" id="CP042196">
    <property type="protein sequence ID" value="QDS75028.1"/>
    <property type="molecule type" value="Genomic_DNA"/>
</dbReference>
<evidence type="ECO:0000256" key="4">
    <source>
        <dbReference type="ARBA" id="ARBA00022519"/>
    </source>
</evidence>
<protein>
    <submittedName>
        <fullName evidence="9">Uncharacterized protein</fullName>
    </submittedName>
</protein>
<gene>
    <name evidence="9" type="ORF">FKW77_005961</name>
</gene>
<dbReference type="OrthoDB" id="10254418at2759"/>
<keyword evidence="2" id="KW-0813">Transport</keyword>
<sequence>MSAALSIVASGAVFGGSLLAAGVIAPSVIVGQMQLTDMHMLKVFVVGSASSALVLRGLQRLGYILKARAPTNLGWLGNYDGNIIGGLLIGIGMTLTGSCPGTVFAQFGSGIQSGPYTLAGGFLGGIMYTSVSKNLKTQKAKDSAPSNLLTIPQKTGMDANIVLLLFEALCASIVALSTQLSPNPSTRLSPLFGGLLIGFSQLTSVLLTKSTLGISSSYEEVGEWFWRVITPSTKERVSSTSIIFALGATCGSFAVSRIWPELVQRDVMVLGPSRTVVGGAVMAFGSRLGSGCTSGHGISGMSLLSVSSIISVISMFAGGIMTAAMMARI</sequence>
<proteinExistence type="predicted"/>
<evidence type="ECO:0000256" key="8">
    <source>
        <dbReference type="SAM" id="Phobius"/>
    </source>
</evidence>
<keyword evidence="3" id="KW-1003">Cell membrane</keyword>
<dbReference type="GO" id="GO:0005886">
    <property type="term" value="C:plasma membrane"/>
    <property type="evidence" value="ECO:0007669"/>
    <property type="project" value="UniProtKB-SubCell"/>
</dbReference>
<keyword evidence="10" id="KW-1185">Reference proteome</keyword>
<evidence type="ECO:0000256" key="5">
    <source>
        <dbReference type="ARBA" id="ARBA00022692"/>
    </source>
</evidence>
<feature type="transmembrane region" description="Helical" evidence="8">
    <location>
        <begin position="303"/>
        <end position="327"/>
    </location>
</feature>
<feature type="transmembrane region" description="Helical" evidence="8">
    <location>
        <begin position="161"/>
        <end position="182"/>
    </location>
</feature>
<dbReference type="Proteomes" id="UP000316270">
    <property type="component" value="Chromosome 12"/>
</dbReference>
<evidence type="ECO:0000256" key="6">
    <source>
        <dbReference type="ARBA" id="ARBA00022989"/>
    </source>
</evidence>
<evidence type="ECO:0000256" key="2">
    <source>
        <dbReference type="ARBA" id="ARBA00022448"/>
    </source>
</evidence>
<feature type="transmembrane region" description="Helical" evidence="8">
    <location>
        <begin position="188"/>
        <end position="207"/>
    </location>
</feature>
<evidence type="ECO:0000256" key="3">
    <source>
        <dbReference type="ARBA" id="ARBA00022475"/>
    </source>
</evidence>
<keyword evidence="7 8" id="KW-0472">Membrane</keyword>
<comment type="subcellular location">
    <subcellularLocation>
        <location evidence="1">Cell inner membrane</location>
        <topology evidence="1">Multi-pass membrane protein</topology>
    </subcellularLocation>
</comment>
<reference evidence="9 10" key="1">
    <citation type="submission" date="2019-07" db="EMBL/GenBank/DDBJ databases">
        <title>Finished genome of Venturia effusa.</title>
        <authorList>
            <person name="Young C.A."/>
            <person name="Cox M.P."/>
            <person name="Ganley A.R.D."/>
            <person name="David W.J."/>
        </authorList>
    </citation>
    <scope>NUCLEOTIDE SEQUENCE [LARGE SCALE GENOMIC DNA]</scope>
    <source>
        <strain evidence="10">albino</strain>
    </source>
</reference>
<dbReference type="AlphaFoldDB" id="A0A517LHB1"/>
<evidence type="ECO:0000313" key="9">
    <source>
        <dbReference type="EMBL" id="QDS75028.1"/>
    </source>
</evidence>
<organism evidence="9 10">
    <name type="scientific">Venturia effusa</name>
    <dbReference type="NCBI Taxonomy" id="50376"/>
    <lineage>
        <taxon>Eukaryota</taxon>
        <taxon>Fungi</taxon>
        <taxon>Dikarya</taxon>
        <taxon>Ascomycota</taxon>
        <taxon>Pezizomycotina</taxon>
        <taxon>Dothideomycetes</taxon>
        <taxon>Pleosporomycetidae</taxon>
        <taxon>Venturiales</taxon>
        <taxon>Venturiaceae</taxon>
        <taxon>Venturia</taxon>
    </lineage>
</organism>
<feature type="transmembrane region" description="Helical" evidence="8">
    <location>
        <begin position="242"/>
        <end position="259"/>
    </location>
</feature>
<feature type="transmembrane region" description="Helical" evidence="8">
    <location>
        <begin position="38"/>
        <end position="58"/>
    </location>
</feature>
<accession>A0A517LHB1</accession>
<evidence type="ECO:0000256" key="7">
    <source>
        <dbReference type="ARBA" id="ARBA00023136"/>
    </source>
</evidence>
<dbReference type="InterPro" id="IPR007272">
    <property type="entry name" value="Sulf_transp_TsuA/YedE"/>
</dbReference>
<keyword evidence="5 8" id="KW-0812">Transmembrane</keyword>
<keyword evidence="4" id="KW-0997">Cell inner membrane</keyword>
<keyword evidence="6 8" id="KW-1133">Transmembrane helix</keyword>
<dbReference type="PANTHER" id="PTHR30574:SF1">
    <property type="entry name" value="SULPHUR TRANSPORT DOMAIN-CONTAINING PROTEIN"/>
    <property type="match status" value="1"/>
</dbReference>
<evidence type="ECO:0000256" key="1">
    <source>
        <dbReference type="ARBA" id="ARBA00004429"/>
    </source>
</evidence>
<dbReference type="Pfam" id="PF04143">
    <property type="entry name" value="Sulf_transp"/>
    <property type="match status" value="1"/>
</dbReference>
<dbReference type="STRING" id="50376.A0A517LHB1"/>
<name>A0A517LHB1_9PEZI</name>
<evidence type="ECO:0000313" key="10">
    <source>
        <dbReference type="Proteomes" id="UP000316270"/>
    </source>
</evidence>
<dbReference type="PANTHER" id="PTHR30574">
    <property type="entry name" value="INNER MEMBRANE PROTEIN YEDE"/>
    <property type="match status" value="1"/>
</dbReference>